<dbReference type="AlphaFoldDB" id="A0A7X4HPA2"/>
<dbReference type="InterPro" id="IPR027417">
    <property type="entry name" value="P-loop_NTPase"/>
</dbReference>
<dbReference type="SUPFAM" id="SSF53062">
    <property type="entry name" value="PTS system fructose IIA component-like"/>
    <property type="match status" value="1"/>
</dbReference>
<organism evidence="4 5">
    <name type="scientific">Lactobacillus crispatus</name>
    <dbReference type="NCBI Taxonomy" id="47770"/>
    <lineage>
        <taxon>Bacteria</taxon>
        <taxon>Bacillati</taxon>
        <taxon>Bacillota</taxon>
        <taxon>Bacilli</taxon>
        <taxon>Lactobacillales</taxon>
        <taxon>Lactobacillaceae</taxon>
        <taxon>Lactobacillus</taxon>
    </lineage>
</organism>
<dbReference type="PROSITE" id="PS51372">
    <property type="entry name" value="PRD_2"/>
    <property type="match status" value="2"/>
</dbReference>
<dbReference type="SUPFAM" id="SSF63520">
    <property type="entry name" value="PTS-regulatory domain, PRD"/>
    <property type="match status" value="1"/>
</dbReference>
<dbReference type="Gene3D" id="3.40.50.510">
    <property type="entry name" value="Phosphotransferase system, mannose-type IIA component"/>
    <property type="match status" value="1"/>
</dbReference>
<feature type="domain" description="PRD" evidence="3">
    <location>
        <begin position="416"/>
        <end position="522"/>
    </location>
</feature>
<dbReference type="InterPro" id="IPR011608">
    <property type="entry name" value="PRD"/>
</dbReference>
<keyword evidence="1" id="KW-0808">Transferase</keyword>
<protein>
    <submittedName>
        <fullName evidence="4">PRD domain-containing protein</fullName>
    </submittedName>
</protein>
<name>A0A7X4HPA2_9LACO</name>
<dbReference type="Pfam" id="PF03610">
    <property type="entry name" value="EIIA-man"/>
    <property type="match status" value="1"/>
</dbReference>
<reference evidence="4 5" key="1">
    <citation type="submission" date="2020-01" db="EMBL/GenBank/DDBJ databases">
        <title>Vaginal microbiome of pregnant Indian women: Insights into the genome of dominants Lactobacillus species.</title>
        <authorList>
            <person name="Das B."/>
            <person name="Mehta O."/>
            <person name="Ghosh T.S."/>
            <person name="Kothidar A."/>
            <person name="Gowtham M.R."/>
            <person name="Mitra R."/>
            <person name="Kshetrapal P."/>
            <person name="Wadhwa N."/>
            <person name="Thiruvengadam R."/>
            <person name="Nair G.B."/>
            <person name="Bhatnagar S."/>
            <person name="Pore S."/>
        </authorList>
    </citation>
    <scope>NUCLEOTIDE SEQUENCE [LARGE SCALE GENOMIC DNA]</scope>
    <source>
        <strain evidence="4 5">Indica2</strain>
    </source>
</reference>
<dbReference type="SUPFAM" id="SSF52540">
    <property type="entry name" value="P-loop containing nucleoside triphosphate hydrolases"/>
    <property type="match status" value="1"/>
</dbReference>
<dbReference type="InterPro" id="IPR036634">
    <property type="entry name" value="PRD_sf"/>
</dbReference>
<accession>A0A7X4HPA2</accession>
<dbReference type="Pfam" id="PF00874">
    <property type="entry name" value="PRD"/>
    <property type="match status" value="1"/>
</dbReference>
<dbReference type="Gene3D" id="1.10.1790.10">
    <property type="entry name" value="PRD domain"/>
    <property type="match status" value="1"/>
</dbReference>
<proteinExistence type="predicted"/>
<sequence length="865" mass="99402">MTNKEKAYKYIQQVFLENQKNEVDEGVDTQQVADYLKIKRPNASAILNKLVKEDLLSKTNTRPVRYHLSDKVTHDVFDDLIGSKGSLADAVKQAKAAVLFPGGILPIQIIAEPGSGTTYFSKLIIKYAKDKKVIPKDAHYYEVNCIVEKENPRLNEILFGNSEHNSILERYKNSVIMINHYERLDATQIYQLNHIIYSSPELNHNLVLFSTLPTNSDRIKTSISISLPEYNKRPVEEKLEAIEYLFKTQAGTSKKSIVVSSEIILALVNHQFKNGYKELEKNITLACAKAYLRAIDDHTSQEIISEDDFSNNFIFSRTLDIDASLESSELLKDRKNFIFSSNQSDRLNTMIKHYDKKLYHNLDKQYQDLAQQGLKSDFIRNSVYHRIEYLFNKYGFPGLNQIRRKQEKDNQTLGKIVPADLISLTHSFLVKASELLDQNFNQEIFYGLCLHLNSILIIKNKNNATLSPRTIAELKQKYPQQLQLTRQFTHELSEKYQYHFTENEILTILTFLVELHDTKTEKPVILFALHGNGAAHCLSEVVNTLNHNHNTYSYDLSLDKDIDQAYQELKKLIIKINQGAGVIVIYDMGSFKELLNRIIDETTINIRMINVPITLIGLETARRSLADTNIDDIYHNVITNINSYFSDQVNNKPNMLIALCHTGEGGAVQLRDYINEYSKLGWLVKAMSVSDRKALADNIMRLRKFYNIKALIGTYNPNLFGIPFISIVKVFQSPHEDLDKVLSFMPVNTATTIYNQIYEYYQDSLKFVHVNLLKETMPDVMENLAIQYNLNRDRQLGIFTHIVGILENGLGGQKRQNISVPDKVRDNLASDFNYIAHCLKPVEEKFNFVFNESDIYTIIAIIKQL</sequence>
<dbReference type="PROSITE" id="PS51096">
    <property type="entry name" value="PTS_EIIA_TYPE_4"/>
    <property type="match status" value="1"/>
</dbReference>
<evidence type="ECO:0000256" key="1">
    <source>
        <dbReference type="ARBA" id="ARBA00022679"/>
    </source>
</evidence>
<dbReference type="RefSeq" id="WP_160811254.1">
    <property type="nucleotide sequence ID" value="NZ_WWFF01000014.1"/>
</dbReference>
<feature type="domain" description="PTS EIIA type-4" evidence="2">
    <location>
        <begin position="522"/>
        <end position="649"/>
    </location>
</feature>
<dbReference type="GO" id="GO:0009401">
    <property type="term" value="P:phosphoenolpyruvate-dependent sugar phosphotransferase system"/>
    <property type="evidence" value="ECO:0007669"/>
    <property type="project" value="InterPro"/>
</dbReference>
<evidence type="ECO:0000313" key="5">
    <source>
        <dbReference type="Proteomes" id="UP000460132"/>
    </source>
</evidence>
<gene>
    <name evidence="4" type="ORF">GTK63_09125</name>
</gene>
<dbReference type="GO" id="GO:0006355">
    <property type="term" value="P:regulation of DNA-templated transcription"/>
    <property type="evidence" value="ECO:0007669"/>
    <property type="project" value="InterPro"/>
</dbReference>
<evidence type="ECO:0000259" key="3">
    <source>
        <dbReference type="PROSITE" id="PS51372"/>
    </source>
</evidence>
<feature type="domain" description="PRD" evidence="3">
    <location>
        <begin position="764"/>
        <end position="865"/>
    </location>
</feature>
<dbReference type="GO" id="GO:0016020">
    <property type="term" value="C:membrane"/>
    <property type="evidence" value="ECO:0007669"/>
    <property type="project" value="InterPro"/>
</dbReference>
<dbReference type="Proteomes" id="UP000460132">
    <property type="component" value="Unassembled WGS sequence"/>
</dbReference>
<dbReference type="InterPro" id="IPR036390">
    <property type="entry name" value="WH_DNA-bd_sf"/>
</dbReference>
<evidence type="ECO:0000313" key="4">
    <source>
        <dbReference type="EMBL" id="MYN54449.1"/>
    </source>
</evidence>
<dbReference type="GO" id="GO:0016740">
    <property type="term" value="F:transferase activity"/>
    <property type="evidence" value="ECO:0007669"/>
    <property type="project" value="UniProtKB-KW"/>
</dbReference>
<dbReference type="SUPFAM" id="SSF46785">
    <property type="entry name" value="Winged helix' DNA-binding domain"/>
    <property type="match status" value="1"/>
</dbReference>
<dbReference type="InterPro" id="IPR036662">
    <property type="entry name" value="PTS_EIIA_man-typ_sf"/>
</dbReference>
<dbReference type="InterPro" id="IPR004701">
    <property type="entry name" value="PTS_EIIA_man-typ"/>
</dbReference>
<comment type="caution">
    <text evidence="4">The sequence shown here is derived from an EMBL/GenBank/DDBJ whole genome shotgun (WGS) entry which is preliminary data.</text>
</comment>
<dbReference type="EMBL" id="WWFF01000014">
    <property type="protein sequence ID" value="MYN54449.1"/>
    <property type="molecule type" value="Genomic_DNA"/>
</dbReference>
<evidence type="ECO:0000259" key="2">
    <source>
        <dbReference type="PROSITE" id="PS51096"/>
    </source>
</evidence>